<reference evidence="3" key="1">
    <citation type="submission" date="2019-03" db="EMBL/GenBank/DDBJ databases">
        <title>Improved annotation for the trematode Fasciola hepatica.</title>
        <authorList>
            <person name="Choi Y.-J."/>
            <person name="Martin J."/>
            <person name="Mitreva M."/>
        </authorList>
    </citation>
    <scope>NUCLEOTIDE SEQUENCE [LARGE SCALE GENOMIC DNA]</scope>
</reference>
<dbReference type="CDD" id="cd00170">
    <property type="entry name" value="SEC14"/>
    <property type="match status" value="1"/>
</dbReference>
<feature type="domain" description="CRAL-TRIO" evidence="2">
    <location>
        <begin position="73"/>
        <end position="247"/>
    </location>
</feature>
<keyword evidence="4" id="KW-1185">Reference proteome</keyword>
<dbReference type="SMART" id="SM01100">
    <property type="entry name" value="CRAL_TRIO_N"/>
    <property type="match status" value="1"/>
</dbReference>
<feature type="compositionally biased region" description="Polar residues" evidence="1">
    <location>
        <begin position="489"/>
        <end position="512"/>
    </location>
</feature>
<dbReference type="InterPro" id="IPR036598">
    <property type="entry name" value="GOLD_dom_sf"/>
</dbReference>
<dbReference type="InterPro" id="IPR011074">
    <property type="entry name" value="CRAL/TRIO_N_dom"/>
</dbReference>
<gene>
    <name evidence="3" type="ORF">D915_002008</name>
</gene>
<evidence type="ECO:0000256" key="1">
    <source>
        <dbReference type="SAM" id="MobiDB-lite"/>
    </source>
</evidence>
<dbReference type="SUPFAM" id="SSF52087">
    <property type="entry name" value="CRAL/TRIO domain"/>
    <property type="match status" value="1"/>
</dbReference>
<dbReference type="Gene3D" id="3.40.525.10">
    <property type="entry name" value="CRAL-TRIO lipid binding domain"/>
    <property type="match status" value="1"/>
</dbReference>
<dbReference type="InterPro" id="IPR036865">
    <property type="entry name" value="CRAL-TRIO_dom_sf"/>
</dbReference>
<dbReference type="GO" id="GO:0005737">
    <property type="term" value="C:cytoplasm"/>
    <property type="evidence" value="ECO:0007669"/>
    <property type="project" value="TreeGrafter"/>
</dbReference>
<dbReference type="InterPro" id="IPR036273">
    <property type="entry name" value="CRAL/TRIO_N_dom_sf"/>
</dbReference>
<dbReference type="SMART" id="SM00516">
    <property type="entry name" value="SEC14"/>
    <property type="match status" value="1"/>
</dbReference>
<evidence type="ECO:0000313" key="4">
    <source>
        <dbReference type="Proteomes" id="UP000230066"/>
    </source>
</evidence>
<dbReference type="PANTHER" id="PTHR23324">
    <property type="entry name" value="SEC14 RELATED PROTEIN"/>
    <property type="match status" value="1"/>
</dbReference>
<dbReference type="SUPFAM" id="SSF101576">
    <property type="entry name" value="Supernatant protein factor (SPF), C-terminal domain"/>
    <property type="match status" value="1"/>
</dbReference>
<proteinExistence type="predicted"/>
<organism evidence="3 4">
    <name type="scientific">Fasciola hepatica</name>
    <name type="common">Liver fluke</name>
    <dbReference type="NCBI Taxonomy" id="6192"/>
    <lineage>
        <taxon>Eukaryota</taxon>
        <taxon>Metazoa</taxon>
        <taxon>Spiralia</taxon>
        <taxon>Lophotrochozoa</taxon>
        <taxon>Platyhelminthes</taxon>
        <taxon>Trematoda</taxon>
        <taxon>Digenea</taxon>
        <taxon>Plagiorchiida</taxon>
        <taxon>Echinostomata</taxon>
        <taxon>Echinostomatoidea</taxon>
        <taxon>Fasciolidae</taxon>
        <taxon>Fasciola</taxon>
    </lineage>
</organism>
<evidence type="ECO:0000259" key="2">
    <source>
        <dbReference type="PROSITE" id="PS50191"/>
    </source>
</evidence>
<dbReference type="InterPro" id="IPR001251">
    <property type="entry name" value="CRAL-TRIO_dom"/>
</dbReference>
<dbReference type="SUPFAM" id="SSF46938">
    <property type="entry name" value="CRAL/TRIO N-terminal domain"/>
    <property type="match status" value="1"/>
</dbReference>
<accession>A0A4E0S364</accession>
<dbReference type="PROSITE" id="PS50191">
    <property type="entry name" value="CRAL_TRIO"/>
    <property type="match status" value="1"/>
</dbReference>
<dbReference type="InterPro" id="IPR051064">
    <property type="entry name" value="SEC14/CRAL-TRIO_domain"/>
</dbReference>
<dbReference type="Gene3D" id="2.60.120.680">
    <property type="entry name" value="GOLD domain"/>
    <property type="match status" value="1"/>
</dbReference>
<dbReference type="PANTHER" id="PTHR23324:SF83">
    <property type="entry name" value="SEC14-LIKE PROTEIN 2"/>
    <property type="match status" value="1"/>
</dbReference>
<feature type="compositionally biased region" description="Polar residues" evidence="1">
    <location>
        <begin position="375"/>
        <end position="396"/>
    </location>
</feature>
<dbReference type="Proteomes" id="UP000230066">
    <property type="component" value="Unassembled WGS sequence"/>
</dbReference>
<dbReference type="PRINTS" id="PR00180">
    <property type="entry name" value="CRETINALDHBP"/>
</dbReference>
<feature type="region of interest" description="Disordered" evidence="1">
    <location>
        <begin position="467"/>
        <end position="515"/>
    </location>
</feature>
<dbReference type="EMBL" id="JXXN02000579">
    <property type="protein sequence ID" value="THD26940.1"/>
    <property type="molecule type" value="Genomic_DNA"/>
</dbReference>
<evidence type="ECO:0000313" key="3">
    <source>
        <dbReference type="EMBL" id="THD26940.1"/>
    </source>
</evidence>
<dbReference type="AlphaFoldDB" id="A0A4E0S364"/>
<dbReference type="Pfam" id="PF00650">
    <property type="entry name" value="CRAL_TRIO"/>
    <property type="match status" value="1"/>
</dbReference>
<sequence>MISELTTEQEELVSSLRSCVSDVNRPECSSKETLVRWLRARNWNVLEAEKMLRSHIKWRLENEVDTILTWFKVPEVIEKYFPGGICGHDKLGRPLFIAPVGCLDPKSFLKCVTRTEFLQSRVYELERVMKVVLPTAAAEAGRPIEQLSVIMDMQGLGLKHMSPSLLTIVSESVTVLESNYPEVLGTCFVVNAPPLFSRLYAFVKPLLSRETQEKIQILDGNYQETLLQYFDASNLPAVYGGTLVDDNGDPRCSAFISWAGVVPECYYSKENQNNWNLINGDNGRSSGDPPFINGSGINGFQLVEVGRGSRRDIPLGWLSAGTQITCNVVCDSHDVDVGLTVFPCPHRDSHSNSESRSGFRTSPSSPNLRREQSNQRRLSPQQSGSPVKRLSPSSLNIPDAGAQTVLRNQRISARDSPFRMQQTAPISGQYYLRLDNSYSWMRVKRVRYSVTVHNASAISLSGRSRSSSILLSSDSPPHSTPALPDHMQPSRSTENTSRPPGETGSNSSSCSDLSIFPIPEDTKHPSLLVTGGSMDVNISLLFRLLARIVLVPKQVPTRH</sequence>
<dbReference type="Pfam" id="PF03765">
    <property type="entry name" value="CRAL_TRIO_N"/>
    <property type="match status" value="1"/>
</dbReference>
<name>A0A4E0S364_FASHE</name>
<feature type="compositionally biased region" description="Polar residues" evidence="1">
    <location>
        <begin position="354"/>
        <end position="367"/>
    </location>
</feature>
<feature type="region of interest" description="Disordered" evidence="1">
    <location>
        <begin position="347"/>
        <end position="403"/>
    </location>
</feature>
<comment type="caution">
    <text evidence="3">The sequence shown here is derived from an EMBL/GenBank/DDBJ whole genome shotgun (WGS) entry which is preliminary data.</text>
</comment>
<protein>
    <submittedName>
        <fullName evidence="3">SEC14 protein 2</fullName>
    </submittedName>
</protein>